<dbReference type="PROSITE" id="PS00211">
    <property type="entry name" value="ABC_TRANSPORTER_1"/>
    <property type="match status" value="1"/>
</dbReference>
<protein>
    <submittedName>
        <fullName evidence="13">Type I secretion system permease/ATPase</fullName>
    </submittedName>
</protein>
<proteinExistence type="inferred from homology"/>
<dbReference type="Gene3D" id="3.40.50.300">
    <property type="entry name" value="P-loop containing nucleotide triphosphate hydrolases"/>
    <property type="match status" value="1"/>
</dbReference>
<dbReference type="PROSITE" id="PS50929">
    <property type="entry name" value="ABC_TM1F"/>
    <property type="match status" value="1"/>
</dbReference>
<dbReference type="PROSITE" id="PS50893">
    <property type="entry name" value="ABC_TRANSPORTER_2"/>
    <property type="match status" value="1"/>
</dbReference>
<evidence type="ECO:0000256" key="8">
    <source>
        <dbReference type="ARBA" id="ARBA00023136"/>
    </source>
</evidence>
<dbReference type="SUPFAM" id="SSF90123">
    <property type="entry name" value="ABC transporter transmembrane region"/>
    <property type="match status" value="1"/>
</dbReference>
<dbReference type="CDD" id="cd18587">
    <property type="entry name" value="ABC_6TM_LapB_like"/>
    <property type="match status" value="1"/>
</dbReference>
<gene>
    <name evidence="13" type="ORF">ABUE31_21200</name>
</gene>
<dbReference type="InterPro" id="IPR003439">
    <property type="entry name" value="ABC_transporter-like_ATP-bd"/>
</dbReference>
<accession>A0ABV3R5B7</accession>
<comment type="subcellular location">
    <subcellularLocation>
        <location evidence="1">Cell membrane</location>
        <topology evidence="1">Multi-pass membrane protein</topology>
    </subcellularLocation>
</comment>
<dbReference type="InterPro" id="IPR011527">
    <property type="entry name" value="ABC1_TM_dom"/>
</dbReference>
<dbReference type="PROSITE" id="PS50990">
    <property type="entry name" value="PEPTIDASE_C39"/>
    <property type="match status" value="1"/>
</dbReference>
<dbReference type="InterPro" id="IPR005074">
    <property type="entry name" value="Peptidase_C39"/>
</dbReference>
<dbReference type="Gene3D" id="3.90.70.10">
    <property type="entry name" value="Cysteine proteinases"/>
    <property type="match status" value="1"/>
</dbReference>
<feature type="domain" description="ABC transporter" evidence="10">
    <location>
        <begin position="479"/>
        <end position="709"/>
    </location>
</feature>
<keyword evidence="7 9" id="KW-1133">Transmembrane helix</keyword>
<dbReference type="Pfam" id="PF00664">
    <property type="entry name" value="ABC_membrane"/>
    <property type="match status" value="1"/>
</dbReference>
<keyword evidence="6" id="KW-0067">ATP-binding</keyword>
<feature type="domain" description="ABC transmembrane type-1" evidence="11">
    <location>
        <begin position="167"/>
        <end position="445"/>
    </location>
</feature>
<comment type="caution">
    <text evidence="13">The sequence shown here is derived from an EMBL/GenBank/DDBJ whole genome shotgun (WGS) entry which is preliminary data.</text>
</comment>
<dbReference type="InterPro" id="IPR027417">
    <property type="entry name" value="P-loop_NTPase"/>
</dbReference>
<dbReference type="Proteomes" id="UP001556196">
    <property type="component" value="Unassembled WGS sequence"/>
</dbReference>
<keyword evidence="5" id="KW-0378">Hydrolase</keyword>
<dbReference type="InterPro" id="IPR017871">
    <property type="entry name" value="ABC_transporter-like_CS"/>
</dbReference>
<dbReference type="PANTHER" id="PTHR43394">
    <property type="entry name" value="ATP-DEPENDENT PERMEASE MDL1, MITOCHONDRIAL"/>
    <property type="match status" value="1"/>
</dbReference>
<dbReference type="EMBL" id="JBFOCI010000009">
    <property type="protein sequence ID" value="MEW9808516.1"/>
    <property type="molecule type" value="Genomic_DNA"/>
</dbReference>
<dbReference type="Pfam" id="PF00005">
    <property type="entry name" value="ABC_tran"/>
    <property type="match status" value="1"/>
</dbReference>
<reference evidence="13 14" key="1">
    <citation type="submission" date="2024-06" db="EMBL/GenBank/DDBJ databases">
        <authorList>
            <person name="Tuo L."/>
        </authorList>
    </citation>
    <scope>NUCLEOTIDE SEQUENCE [LARGE SCALE GENOMIC DNA]</scope>
    <source>
        <strain evidence="13 14">ZMM04-5</strain>
    </source>
</reference>
<feature type="domain" description="Peptidase C39" evidence="12">
    <location>
        <begin position="3"/>
        <end position="128"/>
    </location>
</feature>
<feature type="transmembrane region" description="Helical" evidence="9">
    <location>
        <begin position="164"/>
        <end position="189"/>
    </location>
</feature>
<evidence type="ECO:0000256" key="9">
    <source>
        <dbReference type="SAM" id="Phobius"/>
    </source>
</evidence>
<dbReference type="SUPFAM" id="SSF52540">
    <property type="entry name" value="P-loop containing nucleoside triphosphate hydrolases"/>
    <property type="match status" value="1"/>
</dbReference>
<dbReference type="SMART" id="SM00382">
    <property type="entry name" value="AAA"/>
    <property type="match status" value="1"/>
</dbReference>
<dbReference type="InterPro" id="IPR017750">
    <property type="entry name" value="ATPase_T1SS"/>
</dbReference>
<dbReference type="InterPro" id="IPR036640">
    <property type="entry name" value="ABC1_TM_sf"/>
</dbReference>
<dbReference type="PANTHER" id="PTHR43394:SF1">
    <property type="entry name" value="ATP-BINDING CASSETTE SUB-FAMILY B MEMBER 10, MITOCHONDRIAL"/>
    <property type="match status" value="1"/>
</dbReference>
<evidence type="ECO:0000256" key="3">
    <source>
        <dbReference type="ARBA" id="ARBA00022692"/>
    </source>
</evidence>
<dbReference type="NCBIfam" id="TIGR03375">
    <property type="entry name" value="type_I_sec_LssB"/>
    <property type="match status" value="1"/>
</dbReference>
<keyword evidence="8 9" id="KW-0472">Membrane</keyword>
<evidence type="ECO:0000313" key="13">
    <source>
        <dbReference type="EMBL" id="MEW9808516.1"/>
    </source>
</evidence>
<keyword evidence="14" id="KW-1185">Reference proteome</keyword>
<evidence type="ECO:0000256" key="6">
    <source>
        <dbReference type="ARBA" id="ARBA00022840"/>
    </source>
</evidence>
<evidence type="ECO:0000259" key="11">
    <source>
        <dbReference type="PROSITE" id="PS50929"/>
    </source>
</evidence>
<dbReference type="RefSeq" id="WP_367725751.1">
    <property type="nucleotide sequence ID" value="NZ_JBFOCI010000009.1"/>
</dbReference>
<keyword evidence="3 9" id="KW-0812">Transmembrane</keyword>
<sequence>MNQHQNIRPAGNDFKSCFAAVAAYLGRPSAETVLFAGVPLSGDRIEIDEIRNIAERIGLDVTEFDGRGFRNGRFDLPAIVFRNNRAPVALLAESPDRNGYSTAPQEDGRTSISKADLLVGQIVAGVSFSISYLNSAEDMTVGLAQTIERRHWLFGTLGDFWRSYYRVALAATFINLIAIAVPIFTMNVYDRILPNKATSTLWVLAIGVSVAILFDLLLKTARAALIDHAGRKADLRISYLLFEKVLNTSLAARPASTGEYASRVTQYEFVREFFTSNTISTFIDTAFVLVFLLVIYAVAGWLVIVPALAFVISIIVGLEAQRRIGKCVAAAMNEAAQRQALLVESMSTVETIKSLRAESYLLRKWREHSKNAANTSERIKGLSAATANIMQFVQQMVTVGIVVCGAYAFAKGEVSTGAIIASVMLAGRAVAPLGQIAITLSRLRQAMLSLRVLNSIMSQPEDRPDTVGFVNRPIRSGALTFKNVGFAYPGTDAEVLSGLNLSIRPGERIGIIGRIGSGKTTLGRLIGRLFLPTSGDLLIDGIDVRQYHPSEVRAAVGVVAQAGDLFSGTVKDNLLMARPDATDEEIIEAARAAGVDEFVSRHPRGYDMNVGERGTNLSGGQRQAVAIARLLLTRPKIVFMDEPSGSMDLASERQLIKQLKQAFDDDTTLIISTHRYSMLEIVDRLVVVDQGRIVADGKKEEVIRALQKANG</sequence>
<evidence type="ECO:0000256" key="7">
    <source>
        <dbReference type="ARBA" id="ARBA00022989"/>
    </source>
</evidence>
<evidence type="ECO:0000256" key="4">
    <source>
        <dbReference type="ARBA" id="ARBA00022741"/>
    </source>
</evidence>
<keyword evidence="4" id="KW-0547">Nucleotide-binding</keyword>
<comment type="similarity">
    <text evidence="2">Belongs to the ABC transporter superfamily.</text>
</comment>
<evidence type="ECO:0000256" key="1">
    <source>
        <dbReference type="ARBA" id="ARBA00004651"/>
    </source>
</evidence>
<name>A0ABV3R5B7_9HYPH</name>
<evidence type="ECO:0000256" key="5">
    <source>
        <dbReference type="ARBA" id="ARBA00022801"/>
    </source>
</evidence>
<evidence type="ECO:0000256" key="2">
    <source>
        <dbReference type="ARBA" id="ARBA00005417"/>
    </source>
</evidence>
<evidence type="ECO:0000259" key="12">
    <source>
        <dbReference type="PROSITE" id="PS50990"/>
    </source>
</evidence>
<feature type="transmembrane region" description="Helical" evidence="9">
    <location>
        <begin position="392"/>
        <end position="410"/>
    </location>
</feature>
<organism evidence="13 14">
    <name type="scientific">Mesorhizobium marinum</name>
    <dbReference type="NCBI Taxonomy" id="3228790"/>
    <lineage>
        <taxon>Bacteria</taxon>
        <taxon>Pseudomonadati</taxon>
        <taxon>Pseudomonadota</taxon>
        <taxon>Alphaproteobacteria</taxon>
        <taxon>Hyphomicrobiales</taxon>
        <taxon>Phyllobacteriaceae</taxon>
        <taxon>Mesorhizobium</taxon>
    </lineage>
</organism>
<feature type="transmembrane region" description="Helical" evidence="9">
    <location>
        <begin position="286"/>
        <end position="316"/>
    </location>
</feature>
<dbReference type="InterPro" id="IPR003593">
    <property type="entry name" value="AAA+_ATPase"/>
</dbReference>
<evidence type="ECO:0000313" key="14">
    <source>
        <dbReference type="Proteomes" id="UP001556196"/>
    </source>
</evidence>
<feature type="transmembrane region" description="Helical" evidence="9">
    <location>
        <begin position="201"/>
        <end position="218"/>
    </location>
</feature>
<evidence type="ECO:0000259" key="10">
    <source>
        <dbReference type="PROSITE" id="PS50893"/>
    </source>
</evidence>
<dbReference type="InterPro" id="IPR039421">
    <property type="entry name" value="Type_1_exporter"/>
</dbReference>
<dbReference type="Gene3D" id="1.20.1560.10">
    <property type="entry name" value="ABC transporter type 1, transmembrane domain"/>
    <property type="match status" value="1"/>
</dbReference>